<gene>
    <name evidence="1" type="ORF">BJP36_04485</name>
</gene>
<dbReference type="AlphaFoldDB" id="A0A1D9FVB9"/>
<dbReference type="Proteomes" id="UP000176944">
    <property type="component" value="Chromosome"/>
</dbReference>
<organism evidence="1 2">
    <name type="scientific">Moorena producens (strain JHB)</name>
    <dbReference type="NCBI Taxonomy" id="1454205"/>
    <lineage>
        <taxon>Bacteria</taxon>
        <taxon>Bacillati</taxon>
        <taxon>Cyanobacteriota</taxon>
        <taxon>Cyanophyceae</taxon>
        <taxon>Coleofasciculales</taxon>
        <taxon>Coleofasciculaceae</taxon>
        <taxon>Moorena</taxon>
    </lineage>
</organism>
<protein>
    <submittedName>
        <fullName evidence="1">Uncharacterized protein</fullName>
    </submittedName>
</protein>
<evidence type="ECO:0000313" key="1">
    <source>
        <dbReference type="EMBL" id="AOY79281.1"/>
    </source>
</evidence>
<evidence type="ECO:0000313" key="2">
    <source>
        <dbReference type="Proteomes" id="UP000176944"/>
    </source>
</evidence>
<name>A0A1D9FVB9_MOOP1</name>
<reference evidence="2" key="1">
    <citation type="submission" date="2016-10" db="EMBL/GenBank/DDBJ databases">
        <title>Comparative genomics uncovers the prolific and rare metabolic potential of the cyanobacterial genus Moorea.</title>
        <authorList>
            <person name="Leao T."/>
            <person name="Castelao G."/>
            <person name="Korobeynikov A."/>
            <person name="Monroe E.A."/>
            <person name="Podell S."/>
            <person name="Glukhov E."/>
            <person name="Allen E."/>
            <person name="Gerwick W.H."/>
            <person name="Gerwick L."/>
        </authorList>
    </citation>
    <scope>NUCLEOTIDE SEQUENCE [LARGE SCALE GENOMIC DNA]</scope>
    <source>
        <strain evidence="2">JHB</strain>
    </source>
</reference>
<accession>A0A1D9FVB9</accession>
<proteinExistence type="predicted"/>
<dbReference type="EMBL" id="CP017708">
    <property type="protein sequence ID" value="AOY79281.1"/>
    <property type="molecule type" value="Genomic_DNA"/>
</dbReference>
<sequence>MHQPELIEQRPSLEEILDRLNDIQTQTLIQELVGNNPQLMDDIEYLADRVAPLYVITSSPSSPPTGNGEMREMGEMGEIFIKGIAVEVKLRTYFFSQLLELPAVGAPSC</sequence>